<name>A0A8S5UJ08_9CAUD</name>
<protein>
    <submittedName>
        <fullName evidence="1">Uncharacterized protein</fullName>
    </submittedName>
</protein>
<accession>A0A8S5UJ08</accession>
<proteinExistence type="predicted"/>
<organism evidence="1">
    <name type="scientific">Myoviridae sp. ctu2j3</name>
    <dbReference type="NCBI Taxonomy" id="2825197"/>
    <lineage>
        <taxon>Viruses</taxon>
        <taxon>Duplodnaviria</taxon>
        <taxon>Heunggongvirae</taxon>
        <taxon>Uroviricota</taxon>
        <taxon>Caudoviricetes</taxon>
    </lineage>
</organism>
<dbReference type="EMBL" id="BK016090">
    <property type="protein sequence ID" value="DAF94386.1"/>
    <property type="molecule type" value="Genomic_DNA"/>
</dbReference>
<dbReference type="EMBL" id="BK016090">
    <property type="protein sequence ID" value="DAF94349.1"/>
    <property type="molecule type" value="Genomic_DNA"/>
</dbReference>
<reference evidence="1" key="1">
    <citation type="journal article" date="2021" name="Proc. Natl. Acad. Sci. U.S.A.">
        <title>A Catalog of Tens of Thousands of Viruses from Human Metagenomes Reveals Hidden Associations with Chronic Diseases.</title>
        <authorList>
            <person name="Tisza M.J."/>
            <person name="Buck C.B."/>
        </authorList>
    </citation>
    <scope>NUCLEOTIDE SEQUENCE</scope>
    <source>
        <strain evidence="1">Ctu2j3</strain>
    </source>
</reference>
<evidence type="ECO:0000313" key="1">
    <source>
        <dbReference type="EMBL" id="DAF94386.1"/>
    </source>
</evidence>
<sequence>MSKITKSRVIIEFEASSGYESKEEFQTHPSSLPLRNALREILRVLLINNEREEVTNIVNEALYYDEEDAV</sequence>